<keyword evidence="2" id="KW-1185">Reference proteome</keyword>
<dbReference type="EMBL" id="JABEZX010000001">
    <property type="protein sequence ID" value="MBA0549539.1"/>
    <property type="molecule type" value="Genomic_DNA"/>
</dbReference>
<evidence type="ECO:0000313" key="2">
    <source>
        <dbReference type="Proteomes" id="UP000593572"/>
    </source>
</evidence>
<name>A0A7J8LAY6_9ROSI</name>
<proteinExistence type="predicted"/>
<organism evidence="1 2">
    <name type="scientific">Gossypium lobatum</name>
    <dbReference type="NCBI Taxonomy" id="34289"/>
    <lineage>
        <taxon>Eukaryota</taxon>
        <taxon>Viridiplantae</taxon>
        <taxon>Streptophyta</taxon>
        <taxon>Embryophyta</taxon>
        <taxon>Tracheophyta</taxon>
        <taxon>Spermatophyta</taxon>
        <taxon>Magnoliopsida</taxon>
        <taxon>eudicotyledons</taxon>
        <taxon>Gunneridae</taxon>
        <taxon>Pentapetalae</taxon>
        <taxon>rosids</taxon>
        <taxon>malvids</taxon>
        <taxon>Malvales</taxon>
        <taxon>Malvaceae</taxon>
        <taxon>Malvoideae</taxon>
        <taxon>Gossypium</taxon>
    </lineage>
</organism>
<dbReference type="Proteomes" id="UP000593572">
    <property type="component" value="Unassembled WGS sequence"/>
</dbReference>
<dbReference type="AlphaFoldDB" id="A0A7J8LAY6"/>
<gene>
    <name evidence="1" type="ORF">Golob_020564</name>
</gene>
<reference evidence="1 2" key="1">
    <citation type="journal article" date="2019" name="Genome Biol. Evol.">
        <title>Insights into the evolution of the New World diploid cottons (Gossypium, subgenus Houzingenia) based on genome sequencing.</title>
        <authorList>
            <person name="Grover C.E."/>
            <person name="Arick M.A. 2nd"/>
            <person name="Thrash A."/>
            <person name="Conover J.L."/>
            <person name="Sanders W.S."/>
            <person name="Peterson D.G."/>
            <person name="Frelichowski J.E."/>
            <person name="Scheffler J.A."/>
            <person name="Scheffler B.E."/>
            <person name="Wendel J.F."/>
        </authorList>
    </citation>
    <scope>NUCLEOTIDE SEQUENCE [LARGE SCALE GENOMIC DNA]</scope>
    <source>
        <strain evidence="1">157</strain>
        <tissue evidence="1">Leaf</tissue>
    </source>
</reference>
<evidence type="ECO:0000313" key="1">
    <source>
        <dbReference type="EMBL" id="MBA0549539.1"/>
    </source>
</evidence>
<protein>
    <submittedName>
        <fullName evidence="1">Uncharacterized protein</fullName>
    </submittedName>
</protein>
<accession>A0A7J8LAY6</accession>
<comment type="caution">
    <text evidence="1">The sequence shown here is derived from an EMBL/GenBank/DDBJ whole genome shotgun (WGS) entry which is preliminary data.</text>
</comment>
<sequence length="65" mass="6995">MIVLRKVKKAFLQSLPQFSGVSTCGLDCMRGGSFSQTIGGSLCSSLGDFQRKTSLELSEVSQDSF</sequence>